<dbReference type="PROSITE" id="PS00061">
    <property type="entry name" value="ADH_SHORT"/>
    <property type="match status" value="1"/>
</dbReference>
<dbReference type="InterPro" id="IPR020904">
    <property type="entry name" value="Sc_DH/Rdtase_CS"/>
</dbReference>
<accession>A0A133Y9N1</accession>
<dbReference type="Proteomes" id="UP000070080">
    <property type="component" value="Unassembled WGS sequence"/>
</dbReference>
<dbReference type="PANTHER" id="PTHR44196:SF1">
    <property type="entry name" value="DEHYDROGENASE_REDUCTASE SDR FAMILY MEMBER 7B"/>
    <property type="match status" value="1"/>
</dbReference>
<evidence type="ECO:0000256" key="1">
    <source>
        <dbReference type="ARBA" id="ARBA00006484"/>
    </source>
</evidence>
<dbReference type="RefSeq" id="WP_066714561.1">
    <property type="nucleotide sequence ID" value="NZ_JARFNM010000001.1"/>
</dbReference>
<dbReference type="GO" id="GO:0016020">
    <property type="term" value="C:membrane"/>
    <property type="evidence" value="ECO:0007669"/>
    <property type="project" value="TreeGrafter"/>
</dbReference>
<dbReference type="STRING" id="1497955.HMPREF1872_01085"/>
<evidence type="ECO:0000313" key="4">
    <source>
        <dbReference type="EMBL" id="KXB39909.1"/>
    </source>
</evidence>
<name>A0A133Y9N1_9FIRM</name>
<evidence type="ECO:0000256" key="2">
    <source>
        <dbReference type="ARBA" id="ARBA00023002"/>
    </source>
</evidence>
<dbReference type="PANTHER" id="PTHR44196">
    <property type="entry name" value="DEHYDROGENASE/REDUCTASE SDR FAMILY MEMBER 7B"/>
    <property type="match status" value="1"/>
</dbReference>
<dbReference type="PRINTS" id="PR00080">
    <property type="entry name" value="SDRFAMILY"/>
</dbReference>
<dbReference type="Gene3D" id="3.40.50.720">
    <property type="entry name" value="NAD(P)-binding Rossmann-like Domain"/>
    <property type="match status" value="1"/>
</dbReference>
<keyword evidence="2" id="KW-0560">Oxidoreductase</keyword>
<gene>
    <name evidence="4" type="ORF">HMPREF1872_01085</name>
</gene>
<dbReference type="EMBL" id="LSCV01000035">
    <property type="protein sequence ID" value="KXB39909.1"/>
    <property type="molecule type" value="Genomic_DNA"/>
</dbReference>
<protein>
    <submittedName>
        <fullName evidence="4">Oxidoreductase, short chain dehydrogenase/reductase family protein</fullName>
    </submittedName>
</protein>
<dbReference type="Pfam" id="PF00106">
    <property type="entry name" value="adh_short"/>
    <property type="match status" value="1"/>
</dbReference>
<dbReference type="PIRSF" id="PIRSF000126">
    <property type="entry name" value="11-beta-HSD1"/>
    <property type="match status" value="1"/>
</dbReference>
<evidence type="ECO:0000313" key="5">
    <source>
        <dbReference type="Proteomes" id="UP000070080"/>
    </source>
</evidence>
<comment type="caution">
    <text evidence="4">The sequence shown here is derived from an EMBL/GenBank/DDBJ whole genome shotgun (WGS) entry which is preliminary data.</text>
</comment>
<dbReference type="GO" id="GO:0016491">
    <property type="term" value="F:oxidoreductase activity"/>
    <property type="evidence" value="ECO:0007669"/>
    <property type="project" value="UniProtKB-KW"/>
</dbReference>
<reference evidence="5" key="1">
    <citation type="submission" date="2016-01" db="EMBL/GenBank/DDBJ databases">
        <authorList>
            <person name="Mitreva M."/>
            <person name="Pepin K.H."/>
            <person name="Mihindukulasuriya K.A."/>
            <person name="Fulton R."/>
            <person name="Fronick C."/>
            <person name="O'Laughlin M."/>
            <person name="Miner T."/>
            <person name="Herter B."/>
            <person name="Rosa B.A."/>
            <person name="Cordes M."/>
            <person name="Tomlinson C."/>
            <person name="Wollam A."/>
            <person name="Palsikar V.B."/>
            <person name="Mardis E.R."/>
            <person name="Wilson R.K."/>
        </authorList>
    </citation>
    <scope>NUCLEOTIDE SEQUENCE [LARGE SCALE GENOMIC DNA]</scope>
    <source>
        <strain evidence="5">KA00274</strain>
    </source>
</reference>
<organism evidence="4 5">
    <name type="scientific">Amygdalobacter nucleatus</name>
    <dbReference type="NCBI Taxonomy" id="3029274"/>
    <lineage>
        <taxon>Bacteria</taxon>
        <taxon>Bacillati</taxon>
        <taxon>Bacillota</taxon>
        <taxon>Clostridia</taxon>
        <taxon>Eubacteriales</taxon>
        <taxon>Oscillospiraceae</taxon>
        <taxon>Amygdalobacter</taxon>
    </lineage>
</organism>
<dbReference type="AlphaFoldDB" id="A0A133Y9N1"/>
<dbReference type="OrthoDB" id="9808814at2"/>
<dbReference type="PRINTS" id="PR00081">
    <property type="entry name" value="GDHRDH"/>
</dbReference>
<dbReference type="InterPro" id="IPR036291">
    <property type="entry name" value="NAD(P)-bd_dom_sf"/>
</dbReference>
<keyword evidence="5" id="KW-1185">Reference proteome</keyword>
<comment type="similarity">
    <text evidence="1 3">Belongs to the short-chain dehydrogenases/reductases (SDR) family.</text>
</comment>
<sequence>MVSFNLTRNLAGQTIVITGASSGIGKEVALLCAQAGARTILLGRNVERLEEVAHMCGENSEFIVADFAKKADVDSVLARLEQETDIEALINCAGYGLMRPFLELSEVEIQTMFQVNFFATLALTHTVIRKMLQQNKGHIITIASQDAKLPTPEAASYSASKSAILSYMNVLRLELYKTDIHITTVNPGPVATAFFERADKSGGYLQPIKPFLVQPIAVARKIVKAIGTSKREINLPFSLQLADAVYHFFPHLGDYIVAKLFKG</sequence>
<dbReference type="InterPro" id="IPR002347">
    <property type="entry name" value="SDR_fam"/>
</dbReference>
<dbReference type="SUPFAM" id="SSF51735">
    <property type="entry name" value="NAD(P)-binding Rossmann-fold domains"/>
    <property type="match status" value="1"/>
</dbReference>
<proteinExistence type="inferred from homology"/>
<evidence type="ECO:0000256" key="3">
    <source>
        <dbReference type="RuleBase" id="RU000363"/>
    </source>
</evidence>